<sequence length="568" mass="63706">MNSKMTASPIPLPLFLSLVSAAESILLLFVFPHALPEATLKSLFLIFALLNFGVFAVWRVFIYPFFVNPLRHLPGPKGISKGEYPLIGHGFTMFSRPPGGHLLRFMKEVQNDGLIHFRGFFNADRLVLTDPRALADVLVHNSYDFEKPPWVREFLRQFLGDGLLMTEGEEHKFQRKHIMPAFSFRHIKELYPIFWQKSFELTQAIAAEIYENPEAPASEKGGVPSSVVEINHWANKATMDIIGLAGLGRDIQALKNSDDELIKNYEEILEPTAEKGIYFVCNLLFPQRILRALPWKINERVRITSNNLKAICRQFVQEKKQRMKTQSEDQKDILSVLIESNDFSDDSLVDQLLTFLAAGHETTSSAFTWITHLLATHPDIQNTLREEVFSNLPSPSASAVSGEDISALLESLPYLNGVCTETLRLFPTIPVSSRISIRPTTISGVPIPAGIQSIIAPWAINRSPTLWGPDSEVFRPERWIDYSISPPGINGSGGANSNYAFSTFIQGPRSCIGERFARAELRALVAVFVGKYEMEMANPNEVVKPAGTITLKPKNGMRLRLRAVDGEW</sequence>
<feature type="transmembrane region" description="Helical" evidence="3">
    <location>
        <begin position="12"/>
        <end position="31"/>
    </location>
</feature>
<dbReference type="PANTHER" id="PTHR24305:SF166">
    <property type="entry name" value="CYTOCHROME P450 12A4, MITOCHONDRIAL-RELATED"/>
    <property type="match status" value="1"/>
</dbReference>
<feature type="transmembrane region" description="Helical" evidence="3">
    <location>
        <begin position="43"/>
        <end position="66"/>
    </location>
</feature>
<dbReference type="GO" id="GO:0005506">
    <property type="term" value="F:iron ion binding"/>
    <property type="evidence" value="ECO:0007669"/>
    <property type="project" value="InterPro"/>
</dbReference>
<dbReference type="PRINTS" id="PR00385">
    <property type="entry name" value="P450"/>
</dbReference>
<comment type="cofactor">
    <cofactor evidence="2">
        <name>heme</name>
        <dbReference type="ChEBI" id="CHEBI:30413"/>
    </cofactor>
</comment>
<evidence type="ECO:0000256" key="3">
    <source>
        <dbReference type="SAM" id="Phobius"/>
    </source>
</evidence>
<reference evidence="4 6" key="1">
    <citation type="journal article" date="2020" name="Stud. Mycol.">
        <title>101 Dothideomycetes genomes: a test case for predicting lifestyles and emergence of pathogens.</title>
        <authorList>
            <person name="Haridas S."/>
            <person name="Albert R."/>
            <person name="Binder M."/>
            <person name="Bloem J."/>
            <person name="Labutti K."/>
            <person name="Salamov A."/>
            <person name="Andreopoulos B."/>
            <person name="Baker S."/>
            <person name="Barry K."/>
            <person name="Bills G."/>
            <person name="Bluhm B."/>
            <person name="Cannon C."/>
            <person name="Castanera R."/>
            <person name="Culley D."/>
            <person name="Daum C."/>
            <person name="Ezra D."/>
            <person name="Gonzalez J."/>
            <person name="Henrissat B."/>
            <person name="Kuo A."/>
            <person name="Liang C."/>
            <person name="Lipzen A."/>
            <person name="Lutzoni F."/>
            <person name="Magnuson J."/>
            <person name="Mondo S."/>
            <person name="Nolan M."/>
            <person name="Ohm R."/>
            <person name="Pangilinan J."/>
            <person name="Park H.-J."/>
            <person name="Ramirez L."/>
            <person name="Alfaro M."/>
            <person name="Sun H."/>
            <person name="Tritt A."/>
            <person name="Yoshinaga Y."/>
            <person name="Zwiers L.-H."/>
            <person name="Turgeon B."/>
            <person name="Goodwin S."/>
            <person name="Spatafora J."/>
            <person name="Crous P."/>
            <person name="Grigoriev I."/>
        </authorList>
    </citation>
    <scope>NUCLEOTIDE SEQUENCE</scope>
    <source>
        <strain evidence="4 6">CBS 304.34</strain>
    </source>
</reference>
<dbReference type="InterPro" id="IPR002401">
    <property type="entry name" value="Cyt_P450_E_grp-I"/>
</dbReference>
<protein>
    <submittedName>
        <fullName evidence="4 6">Cytochrome P450</fullName>
    </submittedName>
</protein>
<dbReference type="GO" id="GO:0016705">
    <property type="term" value="F:oxidoreductase activity, acting on paired donors, with incorporation or reduction of molecular oxygen"/>
    <property type="evidence" value="ECO:0007669"/>
    <property type="project" value="InterPro"/>
</dbReference>
<dbReference type="SUPFAM" id="SSF48264">
    <property type="entry name" value="Cytochrome P450"/>
    <property type="match status" value="1"/>
</dbReference>
<dbReference type="Gene3D" id="1.10.630.10">
    <property type="entry name" value="Cytochrome P450"/>
    <property type="match status" value="1"/>
</dbReference>
<keyword evidence="3" id="KW-0812">Transmembrane</keyword>
<keyword evidence="5" id="KW-1185">Reference proteome</keyword>
<name>A0A6A6YN96_9PEZI</name>
<reference evidence="6" key="3">
    <citation type="submission" date="2025-04" db="UniProtKB">
        <authorList>
            <consortium name="RefSeq"/>
        </authorList>
    </citation>
    <scope>IDENTIFICATION</scope>
    <source>
        <strain evidence="6">CBS 304.34</strain>
    </source>
</reference>
<dbReference type="Pfam" id="PF00067">
    <property type="entry name" value="p450"/>
    <property type="match status" value="1"/>
</dbReference>
<dbReference type="EMBL" id="MU003700">
    <property type="protein sequence ID" value="KAF2810260.1"/>
    <property type="molecule type" value="Genomic_DNA"/>
</dbReference>
<dbReference type="PRINTS" id="PR00463">
    <property type="entry name" value="EP450I"/>
</dbReference>
<dbReference type="Proteomes" id="UP000504636">
    <property type="component" value="Unplaced"/>
</dbReference>
<dbReference type="PANTHER" id="PTHR24305">
    <property type="entry name" value="CYTOCHROME P450"/>
    <property type="match status" value="1"/>
</dbReference>
<evidence type="ECO:0000256" key="2">
    <source>
        <dbReference type="PIRSR" id="PIRSR602401-1"/>
    </source>
</evidence>
<organism evidence="4">
    <name type="scientific">Mytilinidion resinicola</name>
    <dbReference type="NCBI Taxonomy" id="574789"/>
    <lineage>
        <taxon>Eukaryota</taxon>
        <taxon>Fungi</taxon>
        <taxon>Dikarya</taxon>
        <taxon>Ascomycota</taxon>
        <taxon>Pezizomycotina</taxon>
        <taxon>Dothideomycetes</taxon>
        <taxon>Pleosporomycetidae</taxon>
        <taxon>Mytilinidiales</taxon>
        <taxon>Mytilinidiaceae</taxon>
        <taxon>Mytilinidion</taxon>
    </lineage>
</organism>
<keyword evidence="3" id="KW-0472">Membrane</keyword>
<dbReference type="FunFam" id="1.10.630.10:FF:000051">
    <property type="entry name" value="Cytochrome P450 monooxygenase (Fum15)"/>
    <property type="match status" value="1"/>
</dbReference>
<evidence type="ECO:0000313" key="6">
    <source>
        <dbReference type="RefSeq" id="XP_033577224.1"/>
    </source>
</evidence>
<accession>A0A6A6YN96</accession>
<keyword evidence="2" id="KW-0408">Iron</keyword>
<evidence type="ECO:0000313" key="4">
    <source>
        <dbReference type="EMBL" id="KAF2810260.1"/>
    </source>
</evidence>
<evidence type="ECO:0000313" key="5">
    <source>
        <dbReference type="Proteomes" id="UP000504636"/>
    </source>
</evidence>
<dbReference type="InterPro" id="IPR036396">
    <property type="entry name" value="Cyt_P450_sf"/>
</dbReference>
<comment type="similarity">
    <text evidence="1">Belongs to the cytochrome P450 family.</text>
</comment>
<dbReference type="CDD" id="cd11069">
    <property type="entry name" value="CYP_FUM15-like"/>
    <property type="match status" value="1"/>
</dbReference>
<dbReference type="GO" id="GO:0004497">
    <property type="term" value="F:monooxygenase activity"/>
    <property type="evidence" value="ECO:0007669"/>
    <property type="project" value="InterPro"/>
</dbReference>
<dbReference type="GeneID" id="54457680"/>
<keyword evidence="2" id="KW-0349">Heme</keyword>
<reference evidence="6" key="2">
    <citation type="submission" date="2020-04" db="EMBL/GenBank/DDBJ databases">
        <authorList>
            <consortium name="NCBI Genome Project"/>
        </authorList>
    </citation>
    <scope>NUCLEOTIDE SEQUENCE</scope>
    <source>
        <strain evidence="6">CBS 304.34</strain>
    </source>
</reference>
<dbReference type="RefSeq" id="XP_033577224.1">
    <property type="nucleotide sequence ID" value="XM_033716787.1"/>
</dbReference>
<keyword evidence="3" id="KW-1133">Transmembrane helix</keyword>
<proteinExistence type="inferred from homology"/>
<dbReference type="OrthoDB" id="1470350at2759"/>
<keyword evidence="2" id="KW-0479">Metal-binding</keyword>
<evidence type="ECO:0000256" key="1">
    <source>
        <dbReference type="ARBA" id="ARBA00010617"/>
    </source>
</evidence>
<dbReference type="InterPro" id="IPR001128">
    <property type="entry name" value="Cyt_P450"/>
</dbReference>
<dbReference type="GO" id="GO:0020037">
    <property type="term" value="F:heme binding"/>
    <property type="evidence" value="ECO:0007669"/>
    <property type="project" value="InterPro"/>
</dbReference>
<dbReference type="InterPro" id="IPR050121">
    <property type="entry name" value="Cytochrome_P450_monoxygenase"/>
</dbReference>
<feature type="binding site" description="axial binding residue" evidence="2">
    <location>
        <position position="511"/>
    </location>
    <ligand>
        <name>heme</name>
        <dbReference type="ChEBI" id="CHEBI:30413"/>
    </ligand>
    <ligandPart>
        <name>Fe</name>
        <dbReference type="ChEBI" id="CHEBI:18248"/>
    </ligandPart>
</feature>
<dbReference type="AlphaFoldDB" id="A0A6A6YN96"/>
<gene>
    <name evidence="4 6" type="ORF">BDZ99DRAFT_416481</name>
</gene>